<dbReference type="RefSeq" id="WP_167472640.1">
    <property type="nucleotide sequence ID" value="NZ_CP046172.1"/>
</dbReference>
<dbReference type="GO" id="GO:0003700">
    <property type="term" value="F:DNA-binding transcription factor activity"/>
    <property type="evidence" value="ECO:0007669"/>
    <property type="project" value="InterPro"/>
</dbReference>
<evidence type="ECO:0000259" key="2">
    <source>
        <dbReference type="PROSITE" id="PS50937"/>
    </source>
</evidence>
<reference evidence="3 4" key="1">
    <citation type="journal article" date="2019" name="ACS Chem. Biol.">
        <title>Identification and Mobilization of a Cryptic Antibiotic Biosynthesis Gene Locus from a Human-Pathogenic Nocardia Isolate.</title>
        <authorList>
            <person name="Herisse M."/>
            <person name="Ishida K."/>
            <person name="Porter J.L."/>
            <person name="Howden B."/>
            <person name="Hertweck C."/>
            <person name="Stinear T.P."/>
            <person name="Pidot S.J."/>
        </authorList>
    </citation>
    <scope>NUCLEOTIDE SEQUENCE [LARGE SCALE GENOMIC DNA]</scope>
    <source>
        <strain evidence="3 4">AUSMDU00012717</strain>
    </source>
</reference>
<dbReference type="SUPFAM" id="SSF46955">
    <property type="entry name" value="Putative DNA-binding domain"/>
    <property type="match status" value="1"/>
</dbReference>
<dbReference type="PROSITE" id="PS50937">
    <property type="entry name" value="HTH_MERR_2"/>
    <property type="match status" value="1"/>
</dbReference>
<keyword evidence="4" id="KW-1185">Reference proteome</keyword>
<dbReference type="PANTHER" id="PTHR30204">
    <property type="entry name" value="REDOX-CYCLING DRUG-SENSING TRANSCRIPTIONAL ACTIVATOR SOXR"/>
    <property type="match status" value="1"/>
</dbReference>
<gene>
    <name evidence="3" type="ORF">F5544_08250</name>
</gene>
<proteinExistence type="predicted"/>
<dbReference type="SMART" id="SM00422">
    <property type="entry name" value="HTH_MERR"/>
    <property type="match status" value="1"/>
</dbReference>
<feature type="domain" description="HTH merR-type" evidence="2">
    <location>
        <begin position="18"/>
        <end position="86"/>
    </location>
</feature>
<protein>
    <submittedName>
        <fullName evidence="3">MerR family transcriptional regulator</fullName>
    </submittedName>
</protein>
<evidence type="ECO:0000256" key="1">
    <source>
        <dbReference type="ARBA" id="ARBA00023125"/>
    </source>
</evidence>
<dbReference type="AlphaFoldDB" id="A0A6G9Y8K8"/>
<dbReference type="Gene3D" id="1.10.1660.10">
    <property type="match status" value="1"/>
</dbReference>
<dbReference type="EMBL" id="CP046172">
    <property type="protein sequence ID" value="QIS09552.1"/>
    <property type="molecule type" value="Genomic_DNA"/>
</dbReference>
<name>A0A6G9Y8K8_9NOCA</name>
<keyword evidence="1" id="KW-0238">DNA-binding</keyword>
<dbReference type="InterPro" id="IPR000551">
    <property type="entry name" value="MerR-type_HTH_dom"/>
</dbReference>
<sequence>MSRDQAGSPRHPDPGEGVYGISVAAGLSGVGVQTLRLYERHGLLNPTRSAGGTRRYSSDDLTRLRRIAELVAAGVNLAGIGRILALEDDNAELHADNVRLRDHNAELRGQG</sequence>
<evidence type="ECO:0000313" key="4">
    <source>
        <dbReference type="Proteomes" id="UP000503540"/>
    </source>
</evidence>
<dbReference type="GO" id="GO:0003677">
    <property type="term" value="F:DNA binding"/>
    <property type="evidence" value="ECO:0007669"/>
    <property type="project" value="UniProtKB-KW"/>
</dbReference>
<dbReference type="Proteomes" id="UP000503540">
    <property type="component" value="Chromosome"/>
</dbReference>
<organism evidence="3 4">
    <name type="scientific">Nocardia arthritidis</name>
    <dbReference type="NCBI Taxonomy" id="228602"/>
    <lineage>
        <taxon>Bacteria</taxon>
        <taxon>Bacillati</taxon>
        <taxon>Actinomycetota</taxon>
        <taxon>Actinomycetes</taxon>
        <taxon>Mycobacteriales</taxon>
        <taxon>Nocardiaceae</taxon>
        <taxon>Nocardia</taxon>
    </lineage>
</organism>
<evidence type="ECO:0000313" key="3">
    <source>
        <dbReference type="EMBL" id="QIS09552.1"/>
    </source>
</evidence>
<dbReference type="InterPro" id="IPR009061">
    <property type="entry name" value="DNA-bd_dom_put_sf"/>
</dbReference>
<dbReference type="KEGG" id="nah:F5544_08250"/>
<accession>A0A6G9Y8K8</accession>
<dbReference type="PRINTS" id="PR00040">
    <property type="entry name" value="HTHMERR"/>
</dbReference>
<dbReference type="InterPro" id="IPR047057">
    <property type="entry name" value="MerR_fam"/>
</dbReference>
<dbReference type="Pfam" id="PF13411">
    <property type="entry name" value="MerR_1"/>
    <property type="match status" value="1"/>
</dbReference>
<dbReference type="PANTHER" id="PTHR30204:SF58">
    <property type="entry name" value="HTH-TYPE TRANSCRIPTIONAL REGULATOR YFMP"/>
    <property type="match status" value="1"/>
</dbReference>